<dbReference type="eggNOG" id="COG1070">
    <property type="taxonomic scope" value="Bacteria"/>
</dbReference>
<evidence type="ECO:0000259" key="6">
    <source>
        <dbReference type="Pfam" id="PF02782"/>
    </source>
</evidence>
<evidence type="ECO:0000256" key="3">
    <source>
        <dbReference type="ARBA" id="ARBA00022777"/>
    </source>
</evidence>
<accession>F4GHN1</accession>
<proteinExistence type="inferred from homology"/>
<keyword evidence="8" id="KW-1185">Reference proteome</keyword>
<protein>
    <submittedName>
        <fullName evidence="7">Carbohydrate kinase, FGGY</fullName>
    </submittedName>
</protein>
<dbReference type="InterPro" id="IPR018485">
    <property type="entry name" value="FGGY_C"/>
</dbReference>
<keyword evidence="4" id="KW-1133">Transmembrane helix</keyword>
<dbReference type="AlphaFoldDB" id="F4GHN1"/>
<reference evidence="7 8" key="2">
    <citation type="journal article" date="2012" name="Stand. Genomic Sci.">
        <title>Complete genome sequence of the termite hindgut bacterium Spirochaeta coccoides type strain (SPN1(T)), reclassification in the genus Sphaerochaeta as Sphaerochaeta coccoides comb. nov. and emendations of the family Spirochaetaceae and the genus Sphaerochaeta.</title>
        <authorList>
            <person name="Abt B."/>
            <person name="Han C."/>
            <person name="Scheuner C."/>
            <person name="Lu M."/>
            <person name="Lapidus A."/>
            <person name="Nolan M."/>
            <person name="Lucas S."/>
            <person name="Hammon N."/>
            <person name="Deshpande S."/>
            <person name="Cheng J.F."/>
            <person name="Tapia R."/>
            <person name="Goodwin L.A."/>
            <person name="Pitluck S."/>
            <person name="Liolios K."/>
            <person name="Pagani I."/>
            <person name="Ivanova N."/>
            <person name="Mavromatis K."/>
            <person name="Mikhailova N."/>
            <person name="Huntemann M."/>
            <person name="Pati A."/>
            <person name="Chen A."/>
            <person name="Palaniappan K."/>
            <person name="Land M."/>
            <person name="Hauser L."/>
            <person name="Brambilla E.M."/>
            <person name="Rohde M."/>
            <person name="Spring S."/>
            <person name="Gronow S."/>
            <person name="Goker M."/>
            <person name="Woyke T."/>
            <person name="Bristow J."/>
            <person name="Eisen J.A."/>
            <person name="Markowitz V."/>
            <person name="Hugenholtz P."/>
            <person name="Kyrpides N.C."/>
            <person name="Klenk H.P."/>
            <person name="Detter J.C."/>
        </authorList>
    </citation>
    <scope>NUCLEOTIDE SEQUENCE [LARGE SCALE GENOMIC DNA]</scope>
    <source>
        <strain evidence="8">ATCC BAA-1237 / DSM 17374 / SPN1</strain>
    </source>
</reference>
<feature type="domain" description="Carbohydrate kinase FGGY N-terminal" evidence="5">
    <location>
        <begin position="13"/>
        <end position="235"/>
    </location>
</feature>
<dbReference type="SUPFAM" id="SSF53067">
    <property type="entry name" value="Actin-like ATPase domain"/>
    <property type="match status" value="2"/>
</dbReference>
<reference evidence="8" key="1">
    <citation type="submission" date="2011-04" db="EMBL/GenBank/DDBJ databases">
        <title>The complete genome of Spirochaeta coccoides DSM 17374.</title>
        <authorList>
            <person name="Lucas S."/>
            <person name="Copeland A."/>
            <person name="Lapidus A."/>
            <person name="Bruce D."/>
            <person name="Goodwin L."/>
            <person name="Pitluck S."/>
            <person name="Peters L."/>
            <person name="Kyrpides N."/>
            <person name="Mavromatis K."/>
            <person name="Pagani I."/>
            <person name="Ivanova N."/>
            <person name="Ovchinnikova G."/>
            <person name="Lu M."/>
            <person name="Detter J.C."/>
            <person name="Tapia R."/>
            <person name="Han C."/>
            <person name="Land M."/>
            <person name="Hauser L."/>
            <person name="Markowitz V."/>
            <person name="Cheng J.-F."/>
            <person name="Hugenholtz P."/>
            <person name="Woyke T."/>
            <person name="Wu D."/>
            <person name="Spring S."/>
            <person name="Schroeder M."/>
            <person name="Brambilla E."/>
            <person name="Klenk H.-P."/>
            <person name="Eisen J.A."/>
        </authorList>
    </citation>
    <scope>NUCLEOTIDE SEQUENCE [LARGE SCALE GENOMIC DNA]</scope>
    <source>
        <strain evidence="8">ATCC BAA-1237 / DSM 17374 / SPN1</strain>
    </source>
</reference>
<dbReference type="EMBL" id="CP002659">
    <property type="protein sequence ID" value="AEC01569.1"/>
    <property type="molecule type" value="Genomic_DNA"/>
</dbReference>
<gene>
    <name evidence="7" type="ordered locus">Spico_0339</name>
</gene>
<keyword evidence="4" id="KW-0472">Membrane</keyword>
<sequence>MAQEPIDMRKASLGIELGSTRIKAMLVDERGTPLASGGYTWENRFINGYWTYAMEDVTHGLQVCYASLKKDVKEKYGIILTSVGAIGISGMMHGYLAFDVHDNLLVPFRTWRNTTTTEASTRLSQLFGCNIPLRWSISHLYQAILDKEPHVPHIARITTLSGYVHHRLTGRKVLGVGDASGMFPIDSEAGTYNARMVDAFTALTAGYGFPWKFENIFPTVLTAGESAGFLTEDGARFLDPEGDLTAGIPFCPPEGDAGTGMTATNSVRPATGNISAGTSIFAMVVLQRPLAGFHREIDVVTTPAGVPVAMVHCNNGTGDIDGWVNLFGQMLECAGASVPKHKLYDVFYGKALEGDEDYGGLAACNYMAGEPVANVESGRPLFVRVPGARFTVENFCRVHLFSAMAPLRMGMDILMKEEKVQLERLWAHGGFFKTEKVGQKIAASALGIDVSVTQTASEGGAWGMALLASYMLKKNLGEKIEEYLDRKIFSDADVKSEAPDSELTKAFDAFMEQYPKVLEVERSARRL</sequence>
<evidence type="ECO:0000256" key="2">
    <source>
        <dbReference type="ARBA" id="ARBA00022679"/>
    </source>
</evidence>
<dbReference type="Pfam" id="PF02782">
    <property type="entry name" value="FGGY_C"/>
    <property type="match status" value="1"/>
</dbReference>
<dbReference type="GO" id="GO:0016301">
    <property type="term" value="F:kinase activity"/>
    <property type="evidence" value="ECO:0007669"/>
    <property type="project" value="UniProtKB-KW"/>
</dbReference>
<dbReference type="RefSeq" id="WP_013738965.1">
    <property type="nucleotide sequence ID" value="NC_015436.1"/>
</dbReference>
<evidence type="ECO:0000313" key="8">
    <source>
        <dbReference type="Proteomes" id="UP000007939"/>
    </source>
</evidence>
<dbReference type="InterPro" id="IPR043129">
    <property type="entry name" value="ATPase_NBD"/>
</dbReference>
<dbReference type="GO" id="GO:0005975">
    <property type="term" value="P:carbohydrate metabolic process"/>
    <property type="evidence" value="ECO:0007669"/>
    <property type="project" value="InterPro"/>
</dbReference>
<dbReference type="HOGENOM" id="CLU_509692_0_0_12"/>
<evidence type="ECO:0000256" key="1">
    <source>
        <dbReference type="ARBA" id="ARBA00009156"/>
    </source>
</evidence>
<keyword evidence="4" id="KW-0812">Transmembrane</keyword>
<evidence type="ECO:0000259" key="5">
    <source>
        <dbReference type="Pfam" id="PF00370"/>
    </source>
</evidence>
<dbReference type="KEGG" id="scc:Spico_0339"/>
<evidence type="ECO:0000256" key="4">
    <source>
        <dbReference type="SAM" id="Phobius"/>
    </source>
</evidence>
<feature type="domain" description="Carbohydrate kinase FGGY C-terminal" evidence="6">
    <location>
        <begin position="273"/>
        <end position="471"/>
    </location>
</feature>
<keyword evidence="3 7" id="KW-0418">Kinase</keyword>
<name>F4GHN1_PARC1</name>
<dbReference type="Proteomes" id="UP000007939">
    <property type="component" value="Chromosome"/>
</dbReference>
<keyword evidence="2" id="KW-0808">Transferase</keyword>
<dbReference type="PANTHER" id="PTHR43095">
    <property type="entry name" value="SUGAR KINASE"/>
    <property type="match status" value="1"/>
</dbReference>
<dbReference type="InterPro" id="IPR050406">
    <property type="entry name" value="FGGY_Carb_Kinase"/>
</dbReference>
<comment type="similarity">
    <text evidence="1">Belongs to the FGGY kinase family.</text>
</comment>
<dbReference type="STRING" id="760011.Spico_0339"/>
<organism evidence="7 8">
    <name type="scientific">Parasphaerochaeta coccoides (strain ATCC BAA-1237 / DSM 17374 / SPN1)</name>
    <name type="common">Sphaerochaeta coccoides</name>
    <dbReference type="NCBI Taxonomy" id="760011"/>
    <lineage>
        <taxon>Bacteria</taxon>
        <taxon>Pseudomonadati</taxon>
        <taxon>Spirochaetota</taxon>
        <taxon>Spirochaetia</taxon>
        <taxon>Spirochaetales</taxon>
        <taxon>Sphaerochaetaceae</taxon>
        <taxon>Parasphaerochaeta</taxon>
    </lineage>
</organism>
<dbReference type="Pfam" id="PF00370">
    <property type="entry name" value="FGGY_N"/>
    <property type="match status" value="1"/>
</dbReference>
<dbReference type="Gene3D" id="3.30.420.40">
    <property type="match status" value="2"/>
</dbReference>
<dbReference type="CDD" id="cd07809">
    <property type="entry name" value="ASKHA_NBD_FGGY_BaXK-like"/>
    <property type="match status" value="1"/>
</dbReference>
<dbReference type="PANTHER" id="PTHR43095:SF5">
    <property type="entry name" value="XYLULOSE KINASE"/>
    <property type="match status" value="1"/>
</dbReference>
<evidence type="ECO:0000313" key="7">
    <source>
        <dbReference type="EMBL" id="AEC01569.1"/>
    </source>
</evidence>
<dbReference type="InterPro" id="IPR018484">
    <property type="entry name" value="FGGY_N"/>
</dbReference>
<feature type="transmembrane region" description="Helical" evidence="4">
    <location>
        <begin position="76"/>
        <end position="98"/>
    </location>
</feature>